<evidence type="ECO:0000256" key="2">
    <source>
        <dbReference type="SAM" id="Phobius"/>
    </source>
</evidence>
<sequence>MFWKLTLGFLPFFYFIVNMLVFVALQCCKKKKVKKVLKRRGMSANEKQKVEVKKGNKKKKKSGPNGNAQKPSTLNKPKGNNKDEKELPTAISSEHQSNKEKPSLKSKTKTRTGVFTGSIDTSTPTALTPMIGEIGGEKKISAVLTAFAEKEKKEAEKKFPMEEDIDDHPDYDTLQFADKKDVFKTGFTSKGVRIEKEAPQKKLKPGDSAYMDDGVV</sequence>
<dbReference type="Proteomes" id="UP000887563">
    <property type="component" value="Unplaced"/>
</dbReference>
<feature type="transmembrane region" description="Helical" evidence="2">
    <location>
        <begin position="6"/>
        <end position="25"/>
    </location>
</feature>
<feature type="region of interest" description="Disordered" evidence="1">
    <location>
        <begin position="36"/>
        <end position="121"/>
    </location>
</feature>
<feature type="compositionally biased region" description="Polar residues" evidence="1">
    <location>
        <begin position="64"/>
        <end position="75"/>
    </location>
</feature>
<keyword evidence="3" id="KW-1185">Reference proteome</keyword>
<reference evidence="4" key="1">
    <citation type="submission" date="2022-11" db="UniProtKB">
        <authorList>
            <consortium name="WormBaseParasite"/>
        </authorList>
    </citation>
    <scope>IDENTIFICATION</scope>
</reference>
<accession>A0A914MMD9</accession>
<feature type="region of interest" description="Disordered" evidence="1">
    <location>
        <begin position="197"/>
        <end position="216"/>
    </location>
</feature>
<evidence type="ECO:0000313" key="3">
    <source>
        <dbReference type="Proteomes" id="UP000887563"/>
    </source>
</evidence>
<dbReference type="AlphaFoldDB" id="A0A914MMD9"/>
<keyword evidence="2" id="KW-1133">Transmembrane helix</keyword>
<evidence type="ECO:0000313" key="4">
    <source>
        <dbReference type="WBParaSite" id="Minc3s02202g28821"/>
    </source>
</evidence>
<feature type="compositionally biased region" description="Polar residues" evidence="1">
    <location>
        <begin position="111"/>
        <end position="121"/>
    </location>
</feature>
<proteinExistence type="predicted"/>
<protein>
    <submittedName>
        <fullName evidence="4">Candidate secreted effector</fullName>
    </submittedName>
</protein>
<evidence type="ECO:0000256" key="1">
    <source>
        <dbReference type="SAM" id="MobiDB-lite"/>
    </source>
</evidence>
<name>A0A914MMD9_MELIC</name>
<keyword evidence="2" id="KW-0812">Transmembrane</keyword>
<organism evidence="3 4">
    <name type="scientific">Meloidogyne incognita</name>
    <name type="common">Southern root-knot nematode worm</name>
    <name type="synonym">Oxyuris incognita</name>
    <dbReference type="NCBI Taxonomy" id="6306"/>
    <lineage>
        <taxon>Eukaryota</taxon>
        <taxon>Metazoa</taxon>
        <taxon>Ecdysozoa</taxon>
        <taxon>Nematoda</taxon>
        <taxon>Chromadorea</taxon>
        <taxon>Rhabditida</taxon>
        <taxon>Tylenchina</taxon>
        <taxon>Tylenchomorpha</taxon>
        <taxon>Tylenchoidea</taxon>
        <taxon>Meloidogynidae</taxon>
        <taxon>Meloidogyninae</taxon>
        <taxon>Meloidogyne</taxon>
        <taxon>Meloidogyne incognita group</taxon>
    </lineage>
</organism>
<dbReference type="WBParaSite" id="Minc3s02202g28821">
    <property type="protein sequence ID" value="Minc3s02202g28821"/>
    <property type="gene ID" value="Minc3s02202g28821"/>
</dbReference>
<keyword evidence="2" id="KW-0472">Membrane</keyword>